<proteinExistence type="predicted"/>
<feature type="region of interest" description="Disordered" evidence="1">
    <location>
        <begin position="26"/>
        <end position="45"/>
    </location>
</feature>
<accession>A0ABP9BSE1</accession>
<evidence type="ECO:0000256" key="1">
    <source>
        <dbReference type="SAM" id="MobiDB-lite"/>
    </source>
</evidence>
<dbReference type="EMBL" id="BAABKP010000003">
    <property type="protein sequence ID" value="GAA4797868.1"/>
    <property type="molecule type" value="Genomic_DNA"/>
</dbReference>
<comment type="caution">
    <text evidence="2">The sequence shown here is derived from an EMBL/GenBank/DDBJ whole genome shotgun (WGS) entry which is preliminary data.</text>
</comment>
<dbReference type="RefSeq" id="WP_345446459.1">
    <property type="nucleotide sequence ID" value="NZ_BAABKP010000003.1"/>
</dbReference>
<protein>
    <submittedName>
        <fullName evidence="2">Uncharacterized protein</fullName>
    </submittedName>
</protein>
<sequence length="59" mass="7005">MPEYLVKGLTQNARVTAELDERMEGAHDAIHGQENRSKKFSDEEMTNSAVLQQWWERWR</sequence>
<reference evidence="3" key="1">
    <citation type="journal article" date="2019" name="Int. J. Syst. Evol. Microbiol.">
        <title>The Global Catalogue of Microorganisms (GCM) 10K type strain sequencing project: providing services to taxonomists for standard genome sequencing and annotation.</title>
        <authorList>
            <consortium name="The Broad Institute Genomics Platform"/>
            <consortium name="The Broad Institute Genome Sequencing Center for Infectious Disease"/>
            <person name="Wu L."/>
            <person name="Ma J."/>
        </authorList>
    </citation>
    <scope>NUCLEOTIDE SEQUENCE [LARGE SCALE GENOMIC DNA]</scope>
    <source>
        <strain evidence="3">JCM 18541</strain>
    </source>
</reference>
<evidence type="ECO:0000313" key="3">
    <source>
        <dbReference type="Proteomes" id="UP001500187"/>
    </source>
</evidence>
<dbReference type="Proteomes" id="UP001500187">
    <property type="component" value="Unassembled WGS sequence"/>
</dbReference>
<organism evidence="2 3">
    <name type="scientific">Rothia endophytica</name>
    <dbReference type="NCBI Taxonomy" id="1324766"/>
    <lineage>
        <taxon>Bacteria</taxon>
        <taxon>Bacillati</taxon>
        <taxon>Actinomycetota</taxon>
        <taxon>Actinomycetes</taxon>
        <taxon>Micrococcales</taxon>
        <taxon>Micrococcaceae</taxon>
        <taxon>Rothia</taxon>
    </lineage>
</organism>
<gene>
    <name evidence="2" type="ORF">GCM10023352_16920</name>
</gene>
<name>A0ABP9BSE1_9MICC</name>
<keyword evidence="3" id="KW-1185">Reference proteome</keyword>
<evidence type="ECO:0000313" key="2">
    <source>
        <dbReference type="EMBL" id="GAA4797868.1"/>
    </source>
</evidence>
<feature type="compositionally biased region" description="Basic and acidic residues" evidence="1">
    <location>
        <begin position="26"/>
        <end position="42"/>
    </location>
</feature>